<proteinExistence type="predicted"/>
<dbReference type="Proteomes" id="UP000273809">
    <property type="component" value="Chromosome"/>
</dbReference>
<dbReference type="EMBL" id="CP032823">
    <property type="protein sequence ID" value="AYJ80496.1"/>
    <property type="molecule type" value="Genomic_DNA"/>
</dbReference>
<dbReference type="KEGG" id="acre:ACRYA_1376"/>
<feature type="transmembrane region" description="Helical" evidence="1">
    <location>
        <begin position="107"/>
        <end position="123"/>
    </location>
</feature>
<gene>
    <name evidence="2" type="ORF">ACRYA_1376</name>
</gene>
<dbReference type="AlphaFoldDB" id="A0AAD0TU18"/>
<keyword evidence="1" id="KW-1133">Transmembrane helix</keyword>
<feature type="transmembrane region" description="Helical" evidence="1">
    <location>
        <begin position="130"/>
        <end position="149"/>
    </location>
</feature>
<keyword evidence="1" id="KW-0812">Transmembrane</keyword>
<accession>A0AAD0TU18</accession>
<evidence type="ECO:0000313" key="3">
    <source>
        <dbReference type="Proteomes" id="UP000273809"/>
    </source>
</evidence>
<feature type="transmembrane region" description="Helical" evidence="1">
    <location>
        <begin position="155"/>
        <end position="176"/>
    </location>
</feature>
<keyword evidence="1" id="KW-0472">Membrane</keyword>
<organism evidence="2 3">
    <name type="scientific">Aliarcobacter cryaerophilus ATCC 43158</name>
    <dbReference type="NCBI Taxonomy" id="1032070"/>
    <lineage>
        <taxon>Bacteria</taxon>
        <taxon>Pseudomonadati</taxon>
        <taxon>Campylobacterota</taxon>
        <taxon>Epsilonproteobacteria</taxon>
        <taxon>Campylobacterales</taxon>
        <taxon>Arcobacteraceae</taxon>
        <taxon>Aliarcobacter</taxon>
    </lineage>
</organism>
<name>A0AAD0TU18_9BACT</name>
<feature type="transmembrane region" description="Helical" evidence="1">
    <location>
        <begin position="57"/>
        <end position="74"/>
    </location>
</feature>
<evidence type="ECO:0000313" key="2">
    <source>
        <dbReference type="EMBL" id="AYJ80496.1"/>
    </source>
</evidence>
<sequence>MLVDYHNIITTKRNLMISLILLFITTVAEQNNINMVNLYFLTLDLSKIQILDSLDKILLFLSCYFFIVYYSFLINDNNIIRELNDSFSFKLLYKIIKSTHNVTFKKYMFFIFYPFIFIFDSLISKNFAIYFSPMIFFYITIYIYFYKILKNINEYISLFIILLLMIFFYELWKLLLMKNNKKFQKIDNKFFNKYSESKKLYLNRKKIDIM</sequence>
<reference evidence="2 3" key="1">
    <citation type="submission" date="2018-10" db="EMBL/GenBank/DDBJ databases">
        <title>Complete genome sequences of Arcobacter cryaerophilus strains ATCC 43158 and ATCC 49615.</title>
        <authorList>
            <person name="Miller W.G."/>
            <person name="Yee E."/>
            <person name="Bono J.L."/>
        </authorList>
    </citation>
    <scope>NUCLEOTIDE SEQUENCE [LARGE SCALE GENOMIC DNA]</scope>
    <source>
        <strain evidence="2 3">ATCC 43158</strain>
    </source>
</reference>
<protein>
    <submittedName>
        <fullName evidence="2">Membrane protein</fullName>
    </submittedName>
</protein>
<evidence type="ECO:0000256" key="1">
    <source>
        <dbReference type="SAM" id="Phobius"/>
    </source>
</evidence>
<feature type="transmembrane region" description="Helical" evidence="1">
    <location>
        <begin position="15"/>
        <end position="36"/>
    </location>
</feature>